<evidence type="ECO:0000256" key="2">
    <source>
        <dbReference type="SAM" id="Phobius"/>
    </source>
</evidence>
<evidence type="ECO:0000256" key="1">
    <source>
        <dbReference type="SAM" id="MobiDB-lite"/>
    </source>
</evidence>
<gene>
    <name evidence="3" type="ORF">PVK06_049961</name>
</gene>
<dbReference type="Proteomes" id="UP001358586">
    <property type="component" value="Unassembled WGS sequence"/>
</dbReference>
<feature type="region of interest" description="Disordered" evidence="1">
    <location>
        <begin position="112"/>
        <end position="134"/>
    </location>
</feature>
<name>A0ABR0M9H4_GOSAR</name>
<feature type="transmembrane region" description="Helical" evidence="2">
    <location>
        <begin position="149"/>
        <end position="179"/>
    </location>
</feature>
<keyword evidence="2" id="KW-0472">Membrane</keyword>
<dbReference type="EMBL" id="JARKNE010000043">
    <property type="protein sequence ID" value="KAK5769921.1"/>
    <property type="molecule type" value="Genomic_DNA"/>
</dbReference>
<evidence type="ECO:0000313" key="4">
    <source>
        <dbReference type="Proteomes" id="UP001358586"/>
    </source>
</evidence>
<proteinExistence type="predicted"/>
<sequence length="202" mass="21801">MPGNEADATTDTEKDKDLISIDAGLIFIDQSAPASQCLLGPIVHVAGPAALTYSNPETKRVVPVPYLSRSLFLVSVKDPVDGKESMFKSYYRVRAAFCGRFNYGKEIEVTSTGCSRPDSRATPDAGSHEKDGTVRPLSSAFCRETPRGLLLLLGLDFFAMIFPVVHIRTIAVSFLFVVLRSCTTTLTAQAWAGPTSIPRGAV</sequence>
<accession>A0ABR0M9H4</accession>
<reference evidence="3 4" key="1">
    <citation type="submission" date="2023-03" db="EMBL/GenBank/DDBJ databases">
        <title>WGS of Gossypium arboreum.</title>
        <authorList>
            <person name="Yu D."/>
        </authorList>
    </citation>
    <scope>NUCLEOTIDE SEQUENCE [LARGE SCALE GENOMIC DNA]</scope>
    <source>
        <tissue evidence="3">Leaf</tissue>
    </source>
</reference>
<keyword evidence="2" id="KW-1133">Transmembrane helix</keyword>
<organism evidence="3 4">
    <name type="scientific">Gossypium arboreum</name>
    <name type="common">Tree cotton</name>
    <name type="synonym">Gossypium nanking</name>
    <dbReference type="NCBI Taxonomy" id="29729"/>
    <lineage>
        <taxon>Eukaryota</taxon>
        <taxon>Viridiplantae</taxon>
        <taxon>Streptophyta</taxon>
        <taxon>Embryophyta</taxon>
        <taxon>Tracheophyta</taxon>
        <taxon>Spermatophyta</taxon>
        <taxon>Magnoliopsida</taxon>
        <taxon>eudicotyledons</taxon>
        <taxon>Gunneridae</taxon>
        <taxon>Pentapetalae</taxon>
        <taxon>rosids</taxon>
        <taxon>malvids</taxon>
        <taxon>Malvales</taxon>
        <taxon>Malvaceae</taxon>
        <taxon>Malvoideae</taxon>
        <taxon>Gossypium</taxon>
    </lineage>
</organism>
<feature type="compositionally biased region" description="Basic and acidic residues" evidence="1">
    <location>
        <begin position="117"/>
        <end position="133"/>
    </location>
</feature>
<evidence type="ECO:0000313" key="3">
    <source>
        <dbReference type="EMBL" id="KAK5769921.1"/>
    </source>
</evidence>
<protein>
    <submittedName>
        <fullName evidence="3">Uncharacterized protein</fullName>
    </submittedName>
</protein>
<keyword evidence="2" id="KW-0812">Transmembrane</keyword>
<keyword evidence="4" id="KW-1185">Reference proteome</keyword>
<comment type="caution">
    <text evidence="3">The sequence shown here is derived from an EMBL/GenBank/DDBJ whole genome shotgun (WGS) entry which is preliminary data.</text>
</comment>